<dbReference type="HOGENOM" id="CLU_2888627_0_0_1"/>
<dbReference type="Proteomes" id="UP000015104">
    <property type="component" value="Unassembled WGS sequence"/>
</dbReference>
<dbReference type="EnsemblMetazoa" id="tetur10g01310.1">
    <property type="protein sequence ID" value="tetur10g01310.1"/>
    <property type="gene ID" value="tetur10g01310"/>
</dbReference>
<keyword evidence="2" id="KW-1185">Reference proteome</keyword>
<evidence type="ECO:0000313" key="1">
    <source>
        <dbReference type="EnsemblMetazoa" id="tetur10g01310.1"/>
    </source>
</evidence>
<reference evidence="2" key="1">
    <citation type="submission" date="2011-08" db="EMBL/GenBank/DDBJ databases">
        <authorList>
            <person name="Rombauts S."/>
        </authorList>
    </citation>
    <scope>NUCLEOTIDE SEQUENCE</scope>
    <source>
        <strain evidence="2">London</strain>
    </source>
</reference>
<organism evidence="1 2">
    <name type="scientific">Tetranychus urticae</name>
    <name type="common">Two-spotted spider mite</name>
    <dbReference type="NCBI Taxonomy" id="32264"/>
    <lineage>
        <taxon>Eukaryota</taxon>
        <taxon>Metazoa</taxon>
        <taxon>Ecdysozoa</taxon>
        <taxon>Arthropoda</taxon>
        <taxon>Chelicerata</taxon>
        <taxon>Arachnida</taxon>
        <taxon>Acari</taxon>
        <taxon>Acariformes</taxon>
        <taxon>Trombidiformes</taxon>
        <taxon>Prostigmata</taxon>
        <taxon>Eleutherengona</taxon>
        <taxon>Raphignathae</taxon>
        <taxon>Tetranychoidea</taxon>
        <taxon>Tetranychidae</taxon>
        <taxon>Tetranychus</taxon>
    </lineage>
</organism>
<reference evidence="1" key="2">
    <citation type="submission" date="2015-06" db="UniProtKB">
        <authorList>
            <consortium name="EnsemblMetazoa"/>
        </authorList>
    </citation>
    <scope>IDENTIFICATION</scope>
</reference>
<evidence type="ECO:0000313" key="2">
    <source>
        <dbReference type="Proteomes" id="UP000015104"/>
    </source>
</evidence>
<accession>T1KEZ7</accession>
<proteinExistence type="predicted"/>
<dbReference type="AlphaFoldDB" id="T1KEZ7"/>
<sequence>MVINFDQLVKSSRIKNDYEQLSLSLEDKKAKVKLNLRQTGEILNYLETIFRNKPFLKTVQLMI</sequence>
<name>T1KEZ7_TETUR</name>
<protein>
    <submittedName>
        <fullName evidence="1">Uncharacterized protein</fullName>
    </submittedName>
</protein>
<dbReference type="EMBL" id="CAEY01000030">
    <property type="status" value="NOT_ANNOTATED_CDS"/>
    <property type="molecule type" value="Genomic_DNA"/>
</dbReference>